<organism evidence="1">
    <name type="scientific">marine sediment metagenome</name>
    <dbReference type="NCBI Taxonomy" id="412755"/>
    <lineage>
        <taxon>unclassified sequences</taxon>
        <taxon>metagenomes</taxon>
        <taxon>ecological metagenomes</taxon>
    </lineage>
</organism>
<accession>A0A0F9QI07</accession>
<proteinExistence type="predicted"/>
<evidence type="ECO:0000313" key="1">
    <source>
        <dbReference type="EMBL" id="KKN43740.1"/>
    </source>
</evidence>
<sequence>METNKYYFIHVIIMARRKKVSKTEFLRIPKMLARNTSPTATLLKRKLFGAKRAEKQTKEAVAKFGKLKSPPTSLKRLL</sequence>
<reference evidence="1" key="1">
    <citation type="journal article" date="2015" name="Nature">
        <title>Complex archaea that bridge the gap between prokaryotes and eukaryotes.</title>
        <authorList>
            <person name="Spang A."/>
            <person name="Saw J.H."/>
            <person name="Jorgensen S.L."/>
            <person name="Zaremba-Niedzwiedzka K."/>
            <person name="Martijn J."/>
            <person name="Lind A.E."/>
            <person name="van Eijk R."/>
            <person name="Schleper C."/>
            <person name="Guy L."/>
            <person name="Ettema T.J."/>
        </authorList>
    </citation>
    <scope>NUCLEOTIDE SEQUENCE</scope>
</reference>
<dbReference type="AlphaFoldDB" id="A0A0F9QI07"/>
<protein>
    <submittedName>
        <fullName evidence="1">Uncharacterized protein</fullName>
    </submittedName>
</protein>
<dbReference type="EMBL" id="LAZR01001492">
    <property type="protein sequence ID" value="KKN43740.1"/>
    <property type="molecule type" value="Genomic_DNA"/>
</dbReference>
<comment type="caution">
    <text evidence="1">The sequence shown here is derived from an EMBL/GenBank/DDBJ whole genome shotgun (WGS) entry which is preliminary data.</text>
</comment>
<name>A0A0F9QI07_9ZZZZ</name>
<gene>
    <name evidence="1" type="ORF">LCGC14_0700220</name>
</gene>